<proteinExistence type="predicted"/>
<dbReference type="Proteomes" id="UP000176689">
    <property type="component" value="Unassembled WGS sequence"/>
</dbReference>
<comment type="caution">
    <text evidence="2">The sequence shown here is derived from an EMBL/GenBank/DDBJ whole genome shotgun (WGS) entry which is preliminary data.</text>
</comment>
<organism evidence="2 3">
    <name type="scientific">Candidatus Kaiserbacteria bacterium RIFCSPHIGHO2_12_FULL_53_13</name>
    <dbReference type="NCBI Taxonomy" id="1798502"/>
    <lineage>
        <taxon>Bacteria</taxon>
        <taxon>Candidatus Kaiseribacteriota</taxon>
    </lineage>
</organism>
<sequence length="344" mass="36629">MRVRCALMFLFVFFLGAPAYAQSSFVSSGNSISIIMEPRLPAPGDSVRLSAASSQTDLERSDVTWYANNEVIAQGPGVKEVALVAGPLGSETGVFVAAISADGTSDSGEIFIRPSEIDLLWESDSYVPPFYRGRALPSAGTMMRVQALARLQTPGGALIPERDIIYTWRRNGVIQRSVSGRGKSAADLPSPALFGADIIQVDAAFLDGLFEGETIVRVPSIEPVLVLYKVHPLFGTMYHQALGGQAFIPDSEMTFTAVPYFAQAQSPSDPRLIYAWQVNGKDVLASGAGPDEITINAGKSSGLARIELSLTHAANWLMQSIGTWSISFSAGGGSFGAEPFQAAQ</sequence>
<evidence type="ECO:0000313" key="3">
    <source>
        <dbReference type="Proteomes" id="UP000176689"/>
    </source>
</evidence>
<dbReference type="AlphaFoldDB" id="A0A1F6E8H8"/>
<name>A0A1F6E8H8_9BACT</name>
<accession>A0A1F6E8H8</accession>
<protein>
    <recommendedName>
        <fullName evidence="4">BIG2 domain-containing protein</fullName>
    </recommendedName>
</protein>
<reference evidence="2 3" key="1">
    <citation type="journal article" date="2016" name="Nat. Commun.">
        <title>Thousands of microbial genomes shed light on interconnected biogeochemical processes in an aquifer system.</title>
        <authorList>
            <person name="Anantharaman K."/>
            <person name="Brown C.T."/>
            <person name="Hug L.A."/>
            <person name="Sharon I."/>
            <person name="Castelle C.J."/>
            <person name="Probst A.J."/>
            <person name="Thomas B.C."/>
            <person name="Singh A."/>
            <person name="Wilkins M.J."/>
            <person name="Karaoz U."/>
            <person name="Brodie E.L."/>
            <person name="Williams K.H."/>
            <person name="Hubbard S.S."/>
            <person name="Banfield J.F."/>
        </authorList>
    </citation>
    <scope>NUCLEOTIDE SEQUENCE [LARGE SCALE GENOMIC DNA]</scope>
</reference>
<evidence type="ECO:0000256" key="1">
    <source>
        <dbReference type="SAM" id="SignalP"/>
    </source>
</evidence>
<feature type="chain" id="PRO_5009524086" description="BIG2 domain-containing protein" evidence="1">
    <location>
        <begin position="22"/>
        <end position="344"/>
    </location>
</feature>
<keyword evidence="1" id="KW-0732">Signal</keyword>
<gene>
    <name evidence="2" type="ORF">A3F27_02630</name>
</gene>
<feature type="signal peptide" evidence="1">
    <location>
        <begin position="1"/>
        <end position="21"/>
    </location>
</feature>
<evidence type="ECO:0000313" key="2">
    <source>
        <dbReference type="EMBL" id="OGG70014.1"/>
    </source>
</evidence>
<evidence type="ECO:0008006" key="4">
    <source>
        <dbReference type="Google" id="ProtNLM"/>
    </source>
</evidence>
<dbReference type="EMBL" id="MFLP01000026">
    <property type="protein sequence ID" value="OGG70014.1"/>
    <property type="molecule type" value="Genomic_DNA"/>
</dbReference>